<gene>
    <name evidence="1" type="ORF">GGD41_006377</name>
</gene>
<name>A0A7Y9WE21_9BURK</name>
<accession>A0A7Y9WE21</accession>
<dbReference type="Proteomes" id="UP000572540">
    <property type="component" value="Unassembled WGS sequence"/>
</dbReference>
<comment type="caution">
    <text evidence="1">The sequence shown here is derived from an EMBL/GenBank/DDBJ whole genome shotgun (WGS) entry which is preliminary data.</text>
</comment>
<dbReference type="RefSeq" id="WP_179705777.1">
    <property type="nucleotide sequence ID" value="NZ_JACCAU010000001.1"/>
</dbReference>
<evidence type="ECO:0000313" key="2">
    <source>
        <dbReference type="Proteomes" id="UP000572540"/>
    </source>
</evidence>
<dbReference type="AlphaFoldDB" id="A0A7Y9WE21"/>
<dbReference type="EMBL" id="JACCAU010000001">
    <property type="protein sequence ID" value="NYH19149.1"/>
    <property type="molecule type" value="Genomic_DNA"/>
</dbReference>
<evidence type="ECO:0000313" key="1">
    <source>
        <dbReference type="EMBL" id="NYH19149.1"/>
    </source>
</evidence>
<protein>
    <submittedName>
        <fullName evidence="1">Uncharacterized protein</fullName>
    </submittedName>
</protein>
<reference evidence="1 2" key="1">
    <citation type="submission" date="2020-07" db="EMBL/GenBank/DDBJ databases">
        <title>Exploring microbial biodiversity for novel pathways involved in the catabolism of aromatic compounds derived from lignin.</title>
        <authorList>
            <person name="Elkins J."/>
        </authorList>
    </citation>
    <scope>NUCLEOTIDE SEQUENCE [LARGE SCALE GENOMIC DNA]</scope>
    <source>
        <strain evidence="1 2">H2C3B</strain>
    </source>
</reference>
<proteinExistence type="predicted"/>
<sequence length="136" mass="13201">MANTIDNFSNNMPYDFGDTSMPQQNGMQFNANFSTVPMFPPDDDGGIGAAGAARGAGGMRQSFAVPGQNVDPQGLAGAGAGGGGGAGGMGMGLGGIMNIVKSVLSAVMQLAPPLLGMMGSLMGGLGTQGGQGNGTA</sequence>
<organism evidence="1 2">
    <name type="scientific">Paraburkholderia bryophila</name>
    <dbReference type="NCBI Taxonomy" id="420952"/>
    <lineage>
        <taxon>Bacteria</taxon>
        <taxon>Pseudomonadati</taxon>
        <taxon>Pseudomonadota</taxon>
        <taxon>Betaproteobacteria</taxon>
        <taxon>Burkholderiales</taxon>
        <taxon>Burkholderiaceae</taxon>
        <taxon>Paraburkholderia</taxon>
    </lineage>
</organism>